<evidence type="ECO:0000313" key="2">
    <source>
        <dbReference type="EMBL" id="WUM18727.1"/>
    </source>
</evidence>
<dbReference type="InterPro" id="IPR001633">
    <property type="entry name" value="EAL_dom"/>
</dbReference>
<dbReference type="SMART" id="SM00052">
    <property type="entry name" value="EAL"/>
    <property type="match status" value="1"/>
</dbReference>
<dbReference type="PANTHER" id="PTHR33121:SF76">
    <property type="entry name" value="SIGNALING PROTEIN"/>
    <property type="match status" value="1"/>
</dbReference>
<dbReference type="InterPro" id="IPR050706">
    <property type="entry name" value="Cyclic-di-GMP_PDE-like"/>
</dbReference>
<dbReference type="Gene3D" id="3.20.20.450">
    <property type="entry name" value="EAL domain"/>
    <property type="match status" value="1"/>
</dbReference>
<dbReference type="RefSeq" id="WP_328856319.1">
    <property type="nucleotide sequence ID" value="NZ_CP108021.1"/>
</dbReference>
<dbReference type="AlphaFoldDB" id="A0AAU4JY98"/>
<dbReference type="SUPFAM" id="SSF141868">
    <property type="entry name" value="EAL domain-like"/>
    <property type="match status" value="1"/>
</dbReference>
<organism evidence="2 3">
    <name type="scientific">Williamsia herbipolensis</name>
    <dbReference type="NCBI Taxonomy" id="1603258"/>
    <lineage>
        <taxon>Bacteria</taxon>
        <taxon>Bacillati</taxon>
        <taxon>Actinomycetota</taxon>
        <taxon>Actinomycetes</taxon>
        <taxon>Mycobacteriales</taxon>
        <taxon>Nocardiaceae</taxon>
        <taxon>Williamsia</taxon>
    </lineage>
</organism>
<dbReference type="Proteomes" id="UP001432128">
    <property type="component" value="Chromosome"/>
</dbReference>
<dbReference type="Pfam" id="PF00563">
    <property type="entry name" value="EAL"/>
    <property type="match status" value="1"/>
</dbReference>
<reference evidence="2 3" key="1">
    <citation type="submission" date="2022-10" db="EMBL/GenBank/DDBJ databases">
        <title>The complete genomes of actinobacterial strains from the NBC collection.</title>
        <authorList>
            <person name="Joergensen T.S."/>
            <person name="Alvarez Arevalo M."/>
            <person name="Sterndorff E.B."/>
            <person name="Faurdal D."/>
            <person name="Vuksanovic O."/>
            <person name="Mourched A.-S."/>
            <person name="Charusanti P."/>
            <person name="Shaw S."/>
            <person name="Blin K."/>
            <person name="Weber T."/>
        </authorList>
    </citation>
    <scope>NUCLEOTIDE SEQUENCE [LARGE SCALE GENOMIC DNA]</scope>
    <source>
        <strain evidence="2 3">NBC_00319</strain>
    </source>
</reference>
<evidence type="ECO:0000259" key="1">
    <source>
        <dbReference type="PROSITE" id="PS50883"/>
    </source>
</evidence>
<dbReference type="CDD" id="cd01948">
    <property type="entry name" value="EAL"/>
    <property type="match status" value="1"/>
</dbReference>
<feature type="domain" description="EAL" evidence="1">
    <location>
        <begin position="1"/>
        <end position="234"/>
    </location>
</feature>
<accession>A0AAU4JY98</accession>
<evidence type="ECO:0000313" key="3">
    <source>
        <dbReference type="Proteomes" id="UP001432128"/>
    </source>
</evidence>
<dbReference type="PROSITE" id="PS50883">
    <property type="entry name" value="EAL"/>
    <property type="match status" value="1"/>
</dbReference>
<dbReference type="GO" id="GO:0071111">
    <property type="term" value="F:cyclic-guanylate-specific phosphodiesterase activity"/>
    <property type="evidence" value="ECO:0007669"/>
    <property type="project" value="InterPro"/>
</dbReference>
<dbReference type="EMBL" id="CP108021">
    <property type="protein sequence ID" value="WUM18727.1"/>
    <property type="molecule type" value="Genomic_DNA"/>
</dbReference>
<dbReference type="InterPro" id="IPR035919">
    <property type="entry name" value="EAL_sf"/>
</dbReference>
<sequence length="395" mass="42428">MAPVFQPIVRLDSRDVIGFEALARWPESPGVNPVEAFDVARTLGEVARLDWWCRRRAFETAVVDEMDRSQYLFMNVEPDTLASPPPWQDDRLLADVEESGIQIVLELTERTLLSDPSTVLRTVEQSRRSGYGIALDDIGARVDGLALLDVIAPDVVKFDRGLTHMDESTIETALAITIAGEYARRHDVAIIAEGVETSAHERCAEQLGATLGQGFRYGRPGPLSDVAPLVGPRPRLVDTTRGRVDPLRAISDRVPTAVGSLTDVLSMCDAVENAALEETTPGCVVAALQGARHISAEIAARYRDLARRQLLVGLTGPGLGRAPQPGVLGPLTPDTAPDDTFAVAVIAAGHAVAVIATAIDGPGRPGTGDYRWCITTDRTVVAEIARSIIVDLAPR</sequence>
<keyword evidence="3" id="KW-1185">Reference proteome</keyword>
<gene>
    <name evidence="2" type="ORF">OG579_13375</name>
</gene>
<name>A0AAU4JY98_9NOCA</name>
<protein>
    <submittedName>
        <fullName evidence="2">EAL domain-containing protein</fullName>
    </submittedName>
</protein>
<dbReference type="PANTHER" id="PTHR33121">
    <property type="entry name" value="CYCLIC DI-GMP PHOSPHODIESTERASE PDEF"/>
    <property type="match status" value="1"/>
</dbReference>
<proteinExistence type="predicted"/>
<dbReference type="KEGG" id="whr:OG579_13375"/>